<gene>
    <name evidence="1" type="ORF">BN1044_01321</name>
</gene>
<dbReference type="RefSeq" id="WP_072308041.1">
    <property type="nucleotide sequence ID" value="NZ_FMIQ01000024.1"/>
</dbReference>
<evidence type="ECO:0008006" key="3">
    <source>
        <dbReference type="Google" id="ProtNLM"/>
    </source>
</evidence>
<organism evidence="1 2">
    <name type="scientific">Hafnia alvei</name>
    <dbReference type="NCBI Taxonomy" id="569"/>
    <lineage>
        <taxon>Bacteria</taxon>
        <taxon>Pseudomonadati</taxon>
        <taxon>Pseudomonadota</taxon>
        <taxon>Gammaproteobacteria</taxon>
        <taxon>Enterobacterales</taxon>
        <taxon>Hafniaceae</taxon>
        <taxon>Hafnia</taxon>
    </lineage>
</organism>
<dbReference type="Proteomes" id="UP000094844">
    <property type="component" value="Unassembled WGS sequence"/>
</dbReference>
<proteinExistence type="predicted"/>
<sequence length="200" mass="23078">MTVPYHTRPTSELAHLAWCLLTSVRLAQKEGKAHSSLEQHVFVMQWLLTAQKRKLFPKSVAPDIIWLLAQGKKYGFGANLLKKVEYIYRSSAEELAAQSDLFRFTYFVETLKTMGWLDFMVSRKEWDQHWKGSNTASAIYTPKEDLQPSFDENGKLIKTLAVRFTGDISGIFPLLEQSHLRAQQQPEHEGFSVFHLRMTD</sequence>
<protein>
    <recommendedName>
        <fullName evidence="3">DUF2913 family protein</fullName>
    </recommendedName>
</protein>
<reference evidence="1 2" key="1">
    <citation type="submission" date="2016-09" db="EMBL/GenBank/DDBJ databases">
        <authorList>
            <person name="Capua I."/>
            <person name="De Benedictis P."/>
            <person name="Joannis T."/>
            <person name="Lombin L.H."/>
            <person name="Cattoli G."/>
        </authorList>
    </citation>
    <scope>NUCLEOTIDE SEQUENCE [LARGE SCALE GENOMIC DNA]</scope>
    <source>
        <strain evidence="1 2">GB001</strain>
    </source>
</reference>
<dbReference type="InterPro" id="IPR021316">
    <property type="entry name" value="DUF2913"/>
</dbReference>
<evidence type="ECO:0000313" key="1">
    <source>
        <dbReference type="EMBL" id="SCM51853.1"/>
    </source>
</evidence>
<dbReference type="OrthoDB" id="6590152at2"/>
<dbReference type="AlphaFoldDB" id="A0A1C6YY99"/>
<name>A0A1C6YY99_HAFAL</name>
<dbReference type="Pfam" id="PF11140">
    <property type="entry name" value="DUF2913"/>
    <property type="match status" value="1"/>
</dbReference>
<accession>A0A1C6YY99</accession>
<dbReference type="EMBL" id="FMIQ01000024">
    <property type="protein sequence ID" value="SCM51853.1"/>
    <property type="molecule type" value="Genomic_DNA"/>
</dbReference>
<evidence type="ECO:0000313" key="2">
    <source>
        <dbReference type="Proteomes" id="UP000094844"/>
    </source>
</evidence>